<dbReference type="InterPro" id="IPR013154">
    <property type="entry name" value="ADH-like_N"/>
</dbReference>
<dbReference type="InterPro" id="IPR052585">
    <property type="entry name" value="Lipid_raft_assoc_Zn_ADH"/>
</dbReference>
<dbReference type="Pfam" id="PF08240">
    <property type="entry name" value="ADH_N"/>
    <property type="match status" value="1"/>
</dbReference>
<dbReference type="STRING" id="1423810.FD19_GL001632"/>
<dbReference type="AlphaFoldDB" id="A0A0R2CEH4"/>
<dbReference type="RefSeq" id="WP_056969571.1">
    <property type="nucleotide sequence ID" value="NZ_AYZK01000005.1"/>
</dbReference>
<feature type="domain" description="Enoyl reductase (ER)" evidence="1">
    <location>
        <begin position="6"/>
        <end position="323"/>
    </location>
</feature>
<dbReference type="InterPro" id="IPR020843">
    <property type="entry name" value="ER"/>
</dbReference>
<reference evidence="2 3" key="1">
    <citation type="journal article" date="2015" name="Genome Announc.">
        <title>Expanding the biotechnology potential of lactobacilli through comparative genomics of 213 strains and associated genera.</title>
        <authorList>
            <person name="Sun Z."/>
            <person name="Harris H.M."/>
            <person name="McCann A."/>
            <person name="Guo C."/>
            <person name="Argimon S."/>
            <person name="Zhang W."/>
            <person name="Yang X."/>
            <person name="Jeffery I.B."/>
            <person name="Cooney J.C."/>
            <person name="Kagawa T.F."/>
            <person name="Liu W."/>
            <person name="Song Y."/>
            <person name="Salvetti E."/>
            <person name="Wrobel A."/>
            <person name="Rasinkangas P."/>
            <person name="Parkhill J."/>
            <person name="Rea M.C."/>
            <person name="O'Sullivan O."/>
            <person name="Ritari J."/>
            <person name="Douillard F.P."/>
            <person name="Paul Ross R."/>
            <person name="Yang R."/>
            <person name="Briner A.E."/>
            <person name="Felis G.E."/>
            <person name="de Vos W.M."/>
            <person name="Barrangou R."/>
            <person name="Klaenhammer T.R."/>
            <person name="Caufield P.W."/>
            <person name="Cui Y."/>
            <person name="Zhang H."/>
            <person name="O'Toole P.W."/>
        </authorList>
    </citation>
    <scope>NUCLEOTIDE SEQUENCE [LARGE SCALE GENOMIC DNA]</scope>
    <source>
        <strain evidence="2 3">DSM 22698</strain>
    </source>
</reference>
<dbReference type="Gene3D" id="3.90.180.10">
    <property type="entry name" value="Medium-chain alcohol dehydrogenases, catalytic domain"/>
    <property type="match status" value="1"/>
</dbReference>
<protein>
    <submittedName>
        <fullName evidence="2">Alcohol dehydrogenase</fullName>
    </submittedName>
</protein>
<comment type="caution">
    <text evidence="2">The sequence shown here is derived from an EMBL/GenBank/DDBJ whole genome shotgun (WGS) entry which is preliminary data.</text>
</comment>
<dbReference type="EMBL" id="AYZK01000005">
    <property type="protein sequence ID" value="KRM86777.1"/>
    <property type="molecule type" value="Genomic_DNA"/>
</dbReference>
<dbReference type="InterPro" id="IPR013149">
    <property type="entry name" value="ADH-like_C"/>
</dbReference>
<dbReference type="PATRIC" id="fig|1423810.4.peg.1680"/>
<dbReference type="SMART" id="SM00829">
    <property type="entry name" value="PKS_ER"/>
    <property type="match status" value="1"/>
</dbReference>
<dbReference type="PANTHER" id="PTHR43482">
    <property type="entry name" value="PROTEIN AST1-RELATED"/>
    <property type="match status" value="1"/>
</dbReference>
<accession>A0A0R2CEH4</accession>
<dbReference type="InterPro" id="IPR036291">
    <property type="entry name" value="NAD(P)-bd_dom_sf"/>
</dbReference>
<sequence>MHAVIARNQQLVDETLTDPTPLPHDVVVAVDAVAINPHDVKALARVTGDDQQVFGYDAVGRVVAMGDQAQKYQVGDRIMYAGSAVRPGAWAEQEAVDERLTALVPDALTDWAPLAGMPLTSLTAWEILFDKVGFIPAADANLGRSVLVLNGAGGVGSILSQLAHWAGIKVYATASPRHYDWLRQNGVDVTLDYHEDLEAQMAGTTVDATINLMGVDQYLTESVHLTRPFGHIVNVGGNDDHFPIRRLQSRAQSLDWELMFTKSKYGYELDSQGEILSHVLQLLVDGTIHHTTTTIIRGGIDAAHLNQARTQLETGHQAGKIVITRA</sequence>
<dbReference type="Gene3D" id="3.40.50.720">
    <property type="entry name" value="NAD(P)-binding Rossmann-like Domain"/>
    <property type="match status" value="1"/>
</dbReference>
<evidence type="ECO:0000259" key="1">
    <source>
        <dbReference type="SMART" id="SM00829"/>
    </source>
</evidence>
<dbReference type="GO" id="GO:0016491">
    <property type="term" value="F:oxidoreductase activity"/>
    <property type="evidence" value="ECO:0007669"/>
    <property type="project" value="InterPro"/>
</dbReference>
<name>A0A0R2CEH4_9LACO</name>
<dbReference type="PANTHER" id="PTHR43482:SF1">
    <property type="entry name" value="PROTEIN AST1-RELATED"/>
    <property type="match status" value="1"/>
</dbReference>
<dbReference type="InterPro" id="IPR011032">
    <property type="entry name" value="GroES-like_sf"/>
</dbReference>
<dbReference type="SUPFAM" id="SSF50129">
    <property type="entry name" value="GroES-like"/>
    <property type="match status" value="1"/>
</dbReference>
<dbReference type="Proteomes" id="UP000051789">
    <property type="component" value="Unassembled WGS sequence"/>
</dbReference>
<gene>
    <name evidence="2" type="ORF">FD19_GL001632</name>
</gene>
<proteinExistence type="predicted"/>
<organism evidence="2 3">
    <name type="scientific">Lacticaseibacillus thailandensis DSM 22698 = JCM 13996</name>
    <dbReference type="NCBI Taxonomy" id="1423810"/>
    <lineage>
        <taxon>Bacteria</taxon>
        <taxon>Bacillati</taxon>
        <taxon>Bacillota</taxon>
        <taxon>Bacilli</taxon>
        <taxon>Lactobacillales</taxon>
        <taxon>Lactobacillaceae</taxon>
        <taxon>Lacticaseibacillus</taxon>
    </lineage>
</organism>
<evidence type="ECO:0000313" key="3">
    <source>
        <dbReference type="Proteomes" id="UP000051789"/>
    </source>
</evidence>
<dbReference type="SUPFAM" id="SSF51735">
    <property type="entry name" value="NAD(P)-binding Rossmann-fold domains"/>
    <property type="match status" value="1"/>
</dbReference>
<keyword evidence="3" id="KW-1185">Reference proteome</keyword>
<evidence type="ECO:0000313" key="2">
    <source>
        <dbReference type="EMBL" id="KRM86777.1"/>
    </source>
</evidence>
<dbReference type="Pfam" id="PF00107">
    <property type="entry name" value="ADH_zinc_N"/>
    <property type="match status" value="1"/>
</dbReference>